<keyword evidence="3" id="KW-1185">Reference proteome</keyword>
<proteinExistence type="predicted"/>
<accession>F6H814</accession>
<keyword evidence="1" id="KW-0175">Coiled coil</keyword>
<feature type="coiled-coil region" evidence="1">
    <location>
        <begin position="34"/>
        <end position="65"/>
    </location>
</feature>
<dbReference type="HOGENOM" id="CLU_2745261_0_0_1"/>
<reference evidence="3" key="1">
    <citation type="journal article" date="2007" name="Nature">
        <title>The grapevine genome sequence suggests ancestral hexaploidization in major angiosperm phyla.</title>
        <authorList>
            <consortium name="The French-Italian Public Consortium for Grapevine Genome Characterization."/>
            <person name="Jaillon O."/>
            <person name="Aury J.-M."/>
            <person name="Noel B."/>
            <person name="Policriti A."/>
            <person name="Clepet C."/>
            <person name="Casagrande A."/>
            <person name="Choisne N."/>
            <person name="Aubourg S."/>
            <person name="Vitulo N."/>
            <person name="Jubin C."/>
            <person name="Vezzi A."/>
            <person name="Legeai F."/>
            <person name="Hugueney P."/>
            <person name="Dasilva C."/>
            <person name="Horner D."/>
            <person name="Mica E."/>
            <person name="Jublot D."/>
            <person name="Poulain J."/>
            <person name="Bruyere C."/>
            <person name="Billault A."/>
            <person name="Segurens B."/>
            <person name="Gouyvenoux M."/>
            <person name="Ugarte E."/>
            <person name="Cattonaro F."/>
            <person name="Anthouard V."/>
            <person name="Vico V."/>
            <person name="Del Fabbro C."/>
            <person name="Alaux M."/>
            <person name="Di Gaspero G."/>
            <person name="Dumas V."/>
            <person name="Felice N."/>
            <person name="Paillard S."/>
            <person name="Juman I."/>
            <person name="Moroldo M."/>
            <person name="Scalabrin S."/>
            <person name="Canaguier A."/>
            <person name="Le Clainche I."/>
            <person name="Malacrida G."/>
            <person name="Durand E."/>
            <person name="Pesole G."/>
            <person name="Laucou V."/>
            <person name="Chatelet P."/>
            <person name="Merdinoglu D."/>
            <person name="Delledonne M."/>
            <person name="Pezzotti M."/>
            <person name="Lecharny A."/>
            <person name="Scarpelli C."/>
            <person name="Artiguenave F."/>
            <person name="Pe M.E."/>
            <person name="Valle G."/>
            <person name="Morgante M."/>
            <person name="Caboche M."/>
            <person name="Adam-Blondon A.-F."/>
            <person name="Weissenbach J."/>
            <person name="Quetier F."/>
            <person name="Wincker P."/>
        </authorList>
    </citation>
    <scope>NUCLEOTIDE SEQUENCE [LARGE SCALE GENOMIC DNA]</scope>
    <source>
        <strain evidence="3">cv. Pinot noir / PN40024</strain>
    </source>
</reference>
<organism evidence="2 3">
    <name type="scientific">Vitis vinifera</name>
    <name type="common">Grape</name>
    <dbReference type="NCBI Taxonomy" id="29760"/>
    <lineage>
        <taxon>Eukaryota</taxon>
        <taxon>Viridiplantae</taxon>
        <taxon>Streptophyta</taxon>
        <taxon>Embryophyta</taxon>
        <taxon>Tracheophyta</taxon>
        <taxon>Spermatophyta</taxon>
        <taxon>Magnoliopsida</taxon>
        <taxon>eudicotyledons</taxon>
        <taxon>Gunneridae</taxon>
        <taxon>Pentapetalae</taxon>
        <taxon>rosids</taxon>
        <taxon>Vitales</taxon>
        <taxon>Vitaceae</taxon>
        <taxon>Viteae</taxon>
        <taxon>Vitis</taxon>
    </lineage>
</organism>
<protein>
    <recommendedName>
        <fullName evidence="4">BZIP domain-containing protein</fullName>
    </recommendedName>
</protein>
<dbReference type="InParanoid" id="F6H814"/>
<sequence length="71" mass="8147">MGPSSVMDVIYPDNQVALSSPLMGALSDTQAPGRKRVSQEKQAYTNELENKVSRLEEENERLRKRKVYIFF</sequence>
<evidence type="ECO:0000313" key="2">
    <source>
        <dbReference type="EMBL" id="CCB48356.1"/>
    </source>
</evidence>
<dbReference type="EMBL" id="FN595261">
    <property type="protein sequence ID" value="CCB48356.1"/>
    <property type="molecule type" value="Genomic_DNA"/>
</dbReference>
<evidence type="ECO:0000313" key="3">
    <source>
        <dbReference type="Proteomes" id="UP000009183"/>
    </source>
</evidence>
<dbReference type="Gene3D" id="1.20.5.170">
    <property type="match status" value="1"/>
</dbReference>
<evidence type="ECO:0000256" key="1">
    <source>
        <dbReference type="SAM" id="Coils"/>
    </source>
</evidence>
<dbReference type="AlphaFoldDB" id="F6H814"/>
<gene>
    <name evidence="2" type="ORF">VIT_00s0144g00240</name>
</gene>
<name>F6H814_VITVI</name>
<dbReference type="Proteomes" id="UP000009183">
    <property type="component" value="Unassembled WGS sequence, unordered"/>
</dbReference>
<dbReference type="PaxDb" id="29760-VIT_00s0144g00240.t01"/>
<evidence type="ECO:0008006" key="4">
    <source>
        <dbReference type="Google" id="ProtNLM"/>
    </source>
</evidence>